<feature type="chain" id="PRO_5031013542" evidence="1">
    <location>
        <begin position="20"/>
        <end position="192"/>
    </location>
</feature>
<keyword evidence="1" id="KW-0732">Signal</keyword>
<evidence type="ECO:0000313" key="3">
    <source>
        <dbReference type="Proteomes" id="UP000538931"/>
    </source>
</evidence>
<feature type="signal peptide" evidence="1">
    <location>
        <begin position="1"/>
        <end position="19"/>
    </location>
</feature>
<proteinExistence type="predicted"/>
<name>A0A7W1WY55_9GAMM</name>
<gene>
    <name evidence="2" type="ORF">H1S06_08330</name>
</gene>
<protein>
    <submittedName>
        <fullName evidence="2">DUF3299 domain-containing protein</fullName>
    </submittedName>
</protein>
<dbReference type="InterPro" id="IPR021727">
    <property type="entry name" value="DUF3299"/>
</dbReference>
<dbReference type="Proteomes" id="UP000538931">
    <property type="component" value="Unassembled WGS sequence"/>
</dbReference>
<evidence type="ECO:0000313" key="2">
    <source>
        <dbReference type="EMBL" id="MBA4502366.1"/>
    </source>
</evidence>
<dbReference type="Pfam" id="PF11736">
    <property type="entry name" value="DUF3299"/>
    <property type="match status" value="1"/>
</dbReference>
<accession>A0A7W1WY55</accession>
<keyword evidence="3" id="KW-1185">Reference proteome</keyword>
<evidence type="ECO:0000256" key="1">
    <source>
        <dbReference type="SAM" id="SignalP"/>
    </source>
</evidence>
<comment type="caution">
    <text evidence="2">The sequence shown here is derived from an EMBL/GenBank/DDBJ whole genome shotgun (WGS) entry which is preliminary data.</text>
</comment>
<dbReference type="AlphaFoldDB" id="A0A7W1WY55"/>
<dbReference type="Gene3D" id="2.40.50.870">
    <property type="entry name" value="Protein of unknown function (DUF3299)"/>
    <property type="match status" value="1"/>
</dbReference>
<sequence length="192" mass="21729">MRFFTLLLSLLLFPSLVQADDIQVNGEPAPEVLWESLMPKDYVLTLENMYNNPDLELLDDYSDKAQRLYDEMMQSLSSAPVVDDMNGRMISIPGFVVPLEGEGERVDRFFLVPYFGACIHVPPPPSNQMIDVHYEPGTRVDSLYDAVLVSGRLTTEVFNHEMGTAGYRLEAYRIAPYELPEEMFEDAPPAGE</sequence>
<dbReference type="EMBL" id="JACEMT010000046">
    <property type="protein sequence ID" value="MBA4502366.1"/>
    <property type="molecule type" value="Genomic_DNA"/>
</dbReference>
<organism evidence="2 3">
    <name type="scientific">Marinobacterium marinum</name>
    <dbReference type="NCBI Taxonomy" id="2756129"/>
    <lineage>
        <taxon>Bacteria</taxon>
        <taxon>Pseudomonadati</taxon>
        <taxon>Pseudomonadota</taxon>
        <taxon>Gammaproteobacteria</taxon>
        <taxon>Oceanospirillales</taxon>
        <taxon>Oceanospirillaceae</taxon>
        <taxon>Marinobacterium</taxon>
    </lineage>
</organism>
<dbReference type="RefSeq" id="WP_181739097.1">
    <property type="nucleotide sequence ID" value="NZ_JACEMT010000046.1"/>
</dbReference>
<reference evidence="2 3" key="1">
    <citation type="submission" date="2020-07" db="EMBL/GenBank/DDBJ databases">
        <title>Bacterium isolated from marien macroalgae.</title>
        <authorList>
            <person name="Zhu K."/>
            <person name="Lu D."/>
            <person name="Du Z."/>
        </authorList>
    </citation>
    <scope>NUCLEOTIDE SEQUENCE [LARGE SCALE GENOMIC DNA]</scope>
    <source>
        <strain evidence="2 3">3-1745</strain>
    </source>
</reference>